<name>A0A1X6ZNH7_9RHOB</name>
<accession>A0A1X6ZNH7</accession>
<evidence type="ECO:0000313" key="1">
    <source>
        <dbReference type="EMBL" id="SLN56741.1"/>
    </source>
</evidence>
<gene>
    <name evidence="1" type="ORF">ROG8370_02569</name>
</gene>
<evidence type="ECO:0000313" key="2">
    <source>
        <dbReference type="Proteomes" id="UP000194012"/>
    </source>
</evidence>
<sequence>MMAPGYMMNPGHMMGQGHMMGPGYMMGPGFNQPGGAGPGMMPSLPEDLDIGDVRNMMEYRLRWMNNPNLKLGNIDEKDADTITADIVTKDGSLVQRLNVNRHTGWMEPGQ</sequence>
<organism evidence="1 2">
    <name type="scientific">Roseovarius gaetbuli</name>
    <dbReference type="NCBI Taxonomy" id="1356575"/>
    <lineage>
        <taxon>Bacteria</taxon>
        <taxon>Pseudomonadati</taxon>
        <taxon>Pseudomonadota</taxon>
        <taxon>Alphaproteobacteria</taxon>
        <taxon>Rhodobacterales</taxon>
        <taxon>Roseobacteraceae</taxon>
        <taxon>Roseovarius</taxon>
    </lineage>
</organism>
<dbReference type="EMBL" id="FWFJ01000025">
    <property type="protein sequence ID" value="SLN56741.1"/>
    <property type="molecule type" value="Genomic_DNA"/>
</dbReference>
<dbReference type="AlphaFoldDB" id="A0A1X6ZNH7"/>
<reference evidence="2" key="1">
    <citation type="submission" date="2017-03" db="EMBL/GenBank/DDBJ databases">
        <authorList>
            <person name="Rodrigo-Torres L."/>
            <person name="Arahal R.D."/>
            <person name="Lucena T."/>
        </authorList>
    </citation>
    <scope>NUCLEOTIDE SEQUENCE [LARGE SCALE GENOMIC DNA]</scope>
    <source>
        <strain evidence="2">CECT 8370</strain>
    </source>
</reference>
<protein>
    <submittedName>
        <fullName evidence="1">Uncharacterized protein</fullName>
    </submittedName>
</protein>
<keyword evidence="2" id="KW-1185">Reference proteome</keyword>
<dbReference type="Proteomes" id="UP000194012">
    <property type="component" value="Unassembled WGS sequence"/>
</dbReference>
<proteinExistence type="predicted"/>